<evidence type="ECO:0000256" key="2">
    <source>
        <dbReference type="SAM" id="Phobius"/>
    </source>
</evidence>
<evidence type="ECO:0000256" key="1">
    <source>
        <dbReference type="SAM" id="MobiDB-lite"/>
    </source>
</evidence>
<evidence type="ECO:0000313" key="4">
    <source>
        <dbReference type="Proteomes" id="UP000261739"/>
    </source>
</evidence>
<feature type="transmembrane region" description="Helical" evidence="2">
    <location>
        <begin position="99"/>
        <end position="125"/>
    </location>
</feature>
<name>A0A3D4T0K4_9CORY</name>
<feature type="compositionally biased region" description="Basic and acidic residues" evidence="1">
    <location>
        <begin position="230"/>
        <end position="240"/>
    </location>
</feature>
<feature type="transmembrane region" description="Helical" evidence="2">
    <location>
        <begin position="72"/>
        <end position="92"/>
    </location>
</feature>
<dbReference type="AlphaFoldDB" id="A0A3D4T0K4"/>
<comment type="caution">
    <text evidence="3">The sequence shown here is derived from an EMBL/GenBank/DDBJ whole genome shotgun (WGS) entry which is preliminary data.</text>
</comment>
<feature type="transmembrane region" description="Helical" evidence="2">
    <location>
        <begin position="162"/>
        <end position="180"/>
    </location>
</feature>
<dbReference type="EMBL" id="DQID01000154">
    <property type="protein sequence ID" value="HCT14280.1"/>
    <property type="molecule type" value="Genomic_DNA"/>
</dbReference>
<organism evidence="3 4">
    <name type="scientific">Corynebacterium nuruki</name>
    <dbReference type="NCBI Taxonomy" id="1032851"/>
    <lineage>
        <taxon>Bacteria</taxon>
        <taxon>Bacillati</taxon>
        <taxon>Actinomycetota</taxon>
        <taxon>Actinomycetes</taxon>
        <taxon>Mycobacteriales</taxon>
        <taxon>Corynebacteriaceae</taxon>
        <taxon>Corynebacterium</taxon>
    </lineage>
</organism>
<gene>
    <name evidence="3" type="ORF">DIW82_05660</name>
</gene>
<sequence length="240" mass="24329">MLALLTTPLITAGLAAVLLVLSVVAFAVKWLTADFSLPLGPQTLSLSSTVNGFGMQKLSGDLGSDSALSGQYLAFALVTLVLLAVGAVLVLLVPRLRKIGALVVAVGGAVELVYGLLIAVGVLGMDKSDVLGDDLDSLRSLSPQLAQQIEDAFSFGTSAGPWIAVVVGVLAVALGVLFVIGAPGPLLPARPVQQGQPGQPGQPGQQGQQGIPGQPFPGGAAPQFPQPDSGEGRWSGDRPQ</sequence>
<dbReference type="Proteomes" id="UP000261739">
    <property type="component" value="Unassembled WGS sequence"/>
</dbReference>
<reference evidence="3 4" key="1">
    <citation type="journal article" date="2018" name="Nat. Biotechnol.">
        <title>A standardized bacterial taxonomy based on genome phylogeny substantially revises the tree of life.</title>
        <authorList>
            <person name="Parks D.H."/>
            <person name="Chuvochina M."/>
            <person name="Waite D.W."/>
            <person name="Rinke C."/>
            <person name="Skarshewski A."/>
            <person name="Chaumeil P.A."/>
            <person name="Hugenholtz P."/>
        </authorList>
    </citation>
    <scope>NUCLEOTIDE SEQUENCE [LARGE SCALE GENOMIC DNA]</scope>
    <source>
        <strain evidence="3">UBA11247</strain>
    </source>
</reference>
<dbReference type="STRING" id="863239.GCA_000213935_01860"/>
<evidence type="ECO:0000313" key="3">
    <source>
        <dbReference type="EMBL" id="HCT14280.1"/>
    </source>
</evidence>
<accession>A0A3D4T0K4</accession>
<feature type="region of interest" description="Disordered" evidence="1">
    <location>
        <begin position="190"/>
        <end position="240"/>
    </location>
</feature>
<protein>
    <submittedName>
        <fullName evidence="3">Uncharacterized protein</fullName>
    </submittedName>
</protein>
<proteinExistence type="predicted"/>
<keyword evidence="2" id="KW-1133">Transmembrane helix</keyword>
<keyword evidence="2" id="KW-0812">Transmembrane</keyword>
<feature type="compositionally biased region" description="Low complexity" evidence="1">
    <location>
        <begin position="193"/>
        <end position="227"/>
    </location>
</feature>
<keyword evidence="2" id="KW-0472">Membrane</keyword>